<dbReference type="eggNOG" id="COG2227">
    <property type="taxonomic scope" value="Bacteria"/>
</dbReference>
<dbReference type="Pfam" id="PF08241">
    <property type="entry name" value="Methyltransf_11"/>
    <property type="match status" value="1"/>
</dbReference>
<dbReference type="Gene3D" id="3.40.50.150">
    <property type="entry name" value="Vaccinia Virus protein VP39"/>
    <property type="match status" value="1"/>
</dbReference>
<dbReference type="InterPro" id="IPR050508">
    <property type="entry name" value="Methyltransf_Superfamily"/>
</dbReference>
<reference evidence="2 3" key="1">
    <citation type="journal article" date="2013" name="Genome Announc.">
        <title>Draft Genome Sequence of Sphingobium ummariense Strain RL-3, a Hexachlorocyclohexane-Degrading Bacterium.</title>
        <authorList>
            <person name="Kohli P."/>
            <person name="Dua A."/>
            <person name="Sangwan N."/>
            <person name="Oldach P."/>
            <person name="Khurana J.P."/>
            <person name="Lal R."/>
        </authorList>
    </citation>
    <scope>NUCLEOTIDE SEQUENCE [LARGE SCALE GENOMIC DNA]</scope>
    <source>
        <strain evidence="2 3">RL-3</strain>
    </source>
</reference>
<evidence type="ECO:0000259" key="1">
    <source>
        <dbReference type="Pfam" id="PF08241"/>
    </source>
</evidence>
<dbReference type="AlphaFoldDB" id="T0KCQ1"/>
<name>T0KCQ1_9SPHN</name>
<gene>
    <name evidence="2" type="ORF">M529_15510</name>
</gene>
<dbReference type="Proteomes" id="UP000015523">
    <property type="component" value="Unassembled WGS sequence"/>
</dbReference>
<feature type="domain" description="Methyltransferase type 11" evidence="1">
    <location>
        <begin position="40"/>
        <end position="147"/>
    </location>
</feature>
<evidence type="ECO:0000313" key="2">
    <source>
        <dbReference type="EMBL" id="EQB31258.1"/>
    </source>
</evidence>
<proteinExistence type="predicted"/>
<dbReference type="SUPFAM" id="SSF53335">
    <property type="entry name" value="S-adenosyl-L-methionine-dependent methyltransferases"/>
    <property type="match status" value="1"/>
</dbReference>
<dbReference type="PATRIC" id="fig|1346791.3.peg.2988"/>
<dbReference type="GO" id="GO:0008757">
    <property type="term" value="F:S-adenosylmethionine-dependent methyltransferase activity"/>
    <property type="evidence" value="ECO:0007669"/>
    <property type="project" value="InterPro"/>
</dbReference>
<dbReference type="STRING" id="1346791.M529_15510"/>
<dbReference type="InterPro" id="IPR013216">
    <property type="entry name" value="Methyltransf_11"/>
</dbReference>
<organism evidence="2 3">
    <name type="scientific">Sphingobium ummariense RL-3</name>
    <dbReference type="NCBI Taxonomy" id="1346791"/>
    <lineage>
        <taxon>Bacteria</taxon>
        <taxon>Pseudomonadati</taxon>
        <taxon>Pseudomonadota</taxon>
        <taxon>Alphaproteobacteria</taxon>
        <taxon>Sphingomonadales</taxon>
        <taxon>Sphingomonadaceae</taxon>
        <taxon>Sphingobium</taxon>
    </lineage>
</organism>
<dbReference type="CDD" id="cd02440">
    <property type="entry name" value="AdoMet_MTases"/>
    <property type="match status" value="1"/>
</dbReference>
<sequence length="267" mass="30391">MRSVRQEGHEGAELDGYLARDWRRFVYTWQLSEGVAGTCLEIGAGPYFTTVLLREHSDLSLTLTNYFGGDATTGEDRVRYASRRFPQADAHVFRYDHFNVETDRFPYPDKSFDLVLFCEVLEHLTHDPLPALREIRRVLKPGGRLVLTTPNVASSRNLFRLLRGGNVHDRYSGYGPYGRHNREYTLEEVESLLAHCGLSVECGFTANVKDSSAGSLAADFLVQLSFRIFSRRRWRGLGQYIFVSAVRAGADKPGRPDWLFRSFADLD</sequence>
<dbReference type="EMBL" id="AUWY01000107">
    <property type="protein sequence ID" value="EQB31258.1"/>
    <property type="molecule type" value="Genomic_DNA"/>
</dbReference>
<evidence type="ECO:0000313" key="3">
    <source>
        <dbReference type="Proteomes" id="UP000015523"/>
    </source>
</evidence>
<comment type="caution">
    <text evidence="2">The sequence shown here is derived from an EMBL/GenBank/DDBJ whole genome shotgun (WGS) entry which is preliminary data.</text>
</comment>
<dbReference type="PANTHER" id="PTHR42912">
    <property type="entry name" value="METHYLTRANSFERASE"/>
    <property type="match status" value="1"/>
</dbReference>
<keyword evidence="3" id="KW-1185">Reference proteome</keyword>
<protein>
    <recommendedName>
        <fullName evidence="1">Methyltransferase type 11 domain-containing protein</fullName>
    </recommendedName>
</protein>
<dbReference type="PANTHER" id="PTHR42912:SF93">
    <property type="entry name" value="N6-ADENOSINE-METHYLTRANSFERASE TMT1A"/>
    <property type="match status" value="1"/>
</dbReference>
<dbReference type="InterPro" id="IPR029063">
    <property type="entry name" value="SAM-dependent_MTases_sf"/>
</dbReference>
<accession>T0KCQ1</accession>